<feature type="transmembrane region" description="Helical" evidence="2">
    <location>
        <begin position="332"/>
        <end position="352"/>
    </location>
</feature>
<accession>A0ABW5PFH1</accession>
<dbReference type="InterPro" id="IPR036259">
    <property type="entry name" value="MFS_trans_sf"/>
</dbReference>
<feature type="transmembrane region" description="Helical" evidence="2">
    <location>
        <begin position="308"/>
        <end position="326"/>
    </location>
</feature>
<sequence length="429" mass="47380">MGHTKQRFPSWHLLGPHTNSSAFHGSSSAKPPGGGHLDSQSVILLIVHGLFAVANALSGTFVNVYIWKAKNDFALIGWFALSQQITMALTFWIAGKWVKEHNKMHSLRAGIGFSAVFYLVVLWLEKDAVGYIWLLGLLQGLASGCFWLAFNVVYFEVTDPGNRDKFNGWAGIIGSGSGILTPWLSGYLIASMGGQTGYRFIFSLSLGIFFVGIIVSFFLKKRKVSGTYHWVGAIRGLRKDGNPWRKIVPALAAQGVREGVFGFIIGLLVYIATKKEMQLGNFTLITSAVAFVSFLAVGKWLRVRHRYAAMLIGAVMISAVILPFFWKVDYVTLLVFGIGTSLFMPLFSIPLTSSVFDTIGSSQKSAEERVEFIVLRELGLCMGRVFGTLVFIAVISWTTAPLIMNIMLLIIGSFPILTWLFMRKVIRPA</sequence>
<gene>
    <name evidence="3" type="ORF">ACFSUF_14815</name>
</gene>
<evidence type="ECO:0000256" key="2">
    <source>
        <dbReference type="SAM" id="Phobius"/>
    </source>
</evidence>
<dbReference type="PANTHER" id="PTHR23526">
    <property type="entry name" value="INTEGRAL MEMBRANE TRANSPORT PROTEIN-RELATED"/>
    <property type="match status" value="1"/>
</dbReference>
<evidence type="ECO:0000256" key="1">
    <source>
        <dbReference type="ARBA" id="ARBA00004651"/>
    </source>
</evidence>
<dbReference type="InterPro" id="IPR011701">
    <property type="entry name" value="MFS"/>
</dbReference>
<dbReference type="Proteomes" id="UP001597541">
    <property type="component" value="Unassembled WGS sequence"/>
</dbReference>
<feature type="transmembrane region" description="Helical" evidence="2">
    <location>
        <begin position="73"/>
        <end position="94"/>
    </location>
</feature>
<name>A0ABW5PFH1_9BACL</name>
<dbReference type="RefSeq" id="WP_377603731.1">
    <property type="nucleotide sequence ID" value="NZ_JBHUME010000008.1"/>
</dbReference>
<feature type="transmembrane region" description="Helical" evidence="2">
    <location>
        <begin position="402"/>
        <end position="422"/>
    </location>
</feature>
<proteinExistence type="predicted"/>
<evidence type="ECO:0000313" key="4">
    <source>
        <dbReference type="Proteomes" id="UP001597541"/>
    </source>
</evidence>
<dbReference type="PANTHER" id="PTHR23526:SF2">
    <property type="entry name" value="MAJOR FACILITATOR SUPERFAMILY (MFS) PROFILE DOMAIN-CONTAINING PROTEIN"/>
    <property type="match status" value="1"/>
</dbReference>
<feature type="transmembrane region" description="Helical" evidence="2">
    <location>
        <begin position="279"/>
        <end position="301"/>
    </location>
</feature>
<keyword evidence="2" id="KW-0472">Membrane</keyword>
<feature type="transmembrane region" description="Helical" evidence="2">
    <location>
        <begin position="166"/>
        <end position="190"/>
    </location>
</feature>
<feature type="transmembrane region" description="Helical" evidence="2">
    <location>
        <begin position="196"/>
        <end position="219"/>
    </location>
</feature>
<feature type="transmembrane region" description="Helical" evidence="2">
    <location>
        <begin position="106"/>
        <end position="124"/>
    </location>
</feature>
<dbReference type="InterPro" id="IPR052528">
    <property type="entry name" value="Sugar_transport-like"/>
</dbReference>
<protein>
    <submittedName>
        <fullName evidence="3">MFS transporter</fullName>
    </submittedName>
</protein>
<comment type="caution">
    <text evidence="3">The sequence shown here is derived from an EMBL/GenBank/DDBJ whole genome shotgun (WGS) entry which is preliminary data.</text>
</comment>
<feature type="transmembrane region" description="Helical" evidence="2">
    <location>
        <begin position="255"/>
        <end position="273"/>
    </location>
</feature>
<dbReference type="Gene3D" id="1.20.1250.20">
    <property type="entry name" value="MFS general substrate transporter like domains"/>
    <property type="match status" value="1"/>
</dbReference>
<dbReference type="Pfam" id="PF07690">
    <property type="entry name" value="MFS_1"/>
    <property type="match status" value="1"/>
</dbReference>
<feature type="transmembrane region" description="Helical" evidence="2">
    <location>
        <begin position="130"/>
        <end position="154"/>
    </location>
</feature>
<feature type="transmembrane region" description="Helical" evidence="2">
    <location>
        <begin position="42"/>
        <end position="67"/>
    </location>
</feature>
<keyword evidence="2" id="KW-0812">Transmembrane</keyword>
<evidence type="ECO:0000313" key="3">
    <source>
        <dbReference type="EMBL" id="MFD2613701.1"/>
    </source>
</evidence>
<organism evidence="3 4">
    <name type="scientific">Paenibacillus gansuensis</name>
    <dbReference type="NCBI Taxonomy" id="306542"/>
    <lineage>
        <taxon>Bacteria</taxon>
        <taxon>Bacillati</taxon>
        <taxon>Bacillota</taxon>
        <taxon>Bacilli</taxon>
        <taxon>Bacillales</taxon>
        <taxon>Paenibacillaceae</taxon>
        <taxon>Paenibacillus</taxon>
    </lineage>
</organism>
<dbReference type="EMBL" id="JBHUME010000008">
    <property type="protein sequence ID" value="MFD2613701.1"/>
    <property type="molecule type" value="Genomic_DNA"/>
</dbReference>
<reference evidence="4" key="1">
    <citation type="journal article" date="2019" name="Int. J. Syst. Evol. Microbiol.">
        <title>The Global Catalogue of Microorganisms (GCM) 10K type strain sequencing project: providing services to taxonomists for standard genome sequencing and annotation.</title>
        <authorList>
            <consortium name="The Broad Institute Genomics Platform"/>
            <consortium name="The Broad Institute Genome Sequencing Center for Infectious Disease"/>
            <person name="Wu L."/>
            <person name="Ma J."/>
        </authorList>
    </citation>
    <scope>NUCLEOTIDE SEQUENCE [LARGE SCALE GENOMIC DNA]</scope>
    <source>
        <strain evidence="4">KCTC 3950</strain>
    </source>
</reference>
<dbReference type="SUPFAM" id="SSF103473">
    <property type="entry name" value="MFS general substrate transporter"/>
    <property type="match status" value="1"/>
</dbReference>
<comment type="subcellular location">
    <subcellularLocation>
        <location evidence="1">Cell membrane</location>
        <topology evidence="1">Multi-pass membrane protein</topology>
    </subcellularLocation>
</comment>
<keyword evidence="4" id="KW-1185">Reference proteome</keyword>
<keyword evidence="2" id="KW-1133">Transmembrane helix</keyword>
<feature type="transmembrane region" description="Helical" evidence="2">
    <location>
        <begin position="373"/>
        <end position="396"/>
    </location>
</feature>